<evidence type="ECO:0000313" key="2">
    <source>
        <dbReference type="Proteomes" id="UP000267517"/>
    </source>
</evidence>
<name>A0A250KIK0_9BACT</name>
<proteinExistence type="predicted"/>
<sequence length="89" mass="9503">MMGNFRQLIMKKKLLSLGIAFCSIVAISLATLNGKVKSYSGISLDDLVSTTEVNAECVQGSDCSASGKCLNGPGICVFAVEYRECDPYK</sequence>
<dbReference type="AlphaFoldDB" id="A0A250KIK0"/>
<accession>A0A250KIK0</accession>
<gene>
    <name evidence="1" type="ORF">PMEL1_00784</name>
</gene>
<dbReference type="EMBL" id="AP018049">
    <property type="protein sequence ID" value="BBA28875.1"/>
    <property type="molecule type" value="Genomic_DNA"/>
</dbReference>
<reference evidence="1 2" key="1">
    <citation type="submission" date="2017-05" db="EMBL/GenBank/DDBJ databases">
        <title>whole genome sequence of Prevotella melaninogenica GAI 07411.</title>
        <authorList>
            <person name="Kondo Y."/>
            <person name="Hoshino T."/>
        </authorList>
    </citation>
    <scope>NUCLEOTIDE SEQUENCE [LARGE SCALE GENOMIC DNA]</scope>
    <source>
        <strain evidence="1 2">GAI 07411</strain>
    </source>
</reference>
<dbReference type="Proteomes" id="UP000267517">
    <property type="component" value="Chromosome I"/>
</dbReference>
<organism evidence="1 2">
    <name type="scientific">Prevotella melaninogenica</name>
    <dbReference type="NCBI Taxonomy" id="28132"/>
    <lineage>
        <taxon>Bacteria</taxon>
        <taxon>Pseudomonadati</taxon>
        <taxon>Bacteroidota</taxon>
        <taxon>Bacteroidia</taxon>
        <taxon>Bacteroidales</taxon>
        <taxon>Prevotellaceae</taxon>
        <taxon>Prevotella</taxon>
    </lineage>
</organism>
<protein>
    <submittedName>
        <fullName evidence="1">Uncharacterized protein</fullName>
    </submittedName>
</protein>
<evidence type="ECO:0000313" key="1">
    <source>
        <dbReference type="EMBL" id="BBA28875.1"/>
    </source>
</evidence>